<feature type="transmembrane region" description="Helical" evidence="2">
    <location>
        <begin position="69"/>
        <end position="90"/>
    </location>
</feature>
<keyword evidence="2" id="KW-1133">Transmembrane helix</keyword>
<sequence>MVGQGRDSLHCRSLNPTPRNTTLAPPGNGTGWWLDQPRFCASFGCQRCAKEEEDLPGVMEDLAIPSPFGVQRIIGIFHHCFFLLAQLILLRAHHVFRARASCCLPRVAV</sequence>
<gene>
    <name evidence="3" type="ORF">CKAH01_00962</name>
</gene>
<keyword evidence="2" id="KW-0812">Transmembrane</keyword>
<dbReference type="AlphaFoldDB" id="A0AAD9YMB9"/>
<dbReference type="Proteomes" id="UP001281614">
    <property type="component" value="Unassembled WGS sequence"/>
</dbReference>
<feature type="compositionally biased region" description="Polar residues" evidence="1">
    <location>
        <begin position="14"/>
        <end position="23"/>
    </location>
</feature>
<feature type="region of interest" description="Disordered" evidence="1">
    <location>
        <begin position="1"/>
        <end position="27"/>
    </location>
</feature>
<evidence type="ECO:0000313" key="3">
    <source>
        <dbReference type="EMBL" id="KAK2769355.1"/>
    </source>
</evidence>
<evidence type="ECO:0000313" key="4">
    <source>
        <dbReference type="Proteomes" id="UP001281614"/>
    </source>
</evidence>
<accession>A0AAD9YMB9</accession>
<reference evidence="3" key="1">
    <citation type="submission" date="2023-02" db="EMBL/GenBank/DDBJ databases">
        <title>Colletotrichum kahawae CIFC_Que2 genome sequencing and assembly.</title>
        <authorList>
            <person name="Baroncelli R."/>
        </authorList>
    </citation>
    <scope>NUCLEOTIDE SEQUENCE</scope>
    <source>
        <strain evidence="3">CIFC_Que2</strain>
    </source>
</reference>
<comment type="caution">
    <text evidence="3">The sequence shown here is derived from an EMBL/GenBank/DDBJ whole genome shotgun (WGS) entry which is preliminary data.</text>
</comment>
<protein>
    <submittedName>
        <fullName evidence="3">Uncharacterized protein</fullName>
    </submittedName>
</protein>
<dbReference type="EMBL" id="VYYT01000112">
    <property type="protein sequence ID" value="KAK2769355.1"/>
    <property type="molecule type" value="Genomic_DNA"/>
</dbReference>
<organism evidence="3 4">
    <name type="scientific">Colletotrichum kahawae</name>
    <name type="common">Coffee berry disease fungus</name>
    <dbReference type="NCBI Taxonomy" id="34407"/>
    <lineage>
        <taxon>Eukaryota</taxon>
        <taxon>Fungi</taxon>
        <taxon>Dikarya</taxon>
        <taxon>Ascomycota</taxon>
        <taxon>Pezizomycotina</taxon>
        <taxon>Sordariomycetes</taxon>
        <taxon>Hypocreomycetidae</taxon>
        <taxon>Glomerellales</taxon>
        <taxon>Glomerellaceae</taxon>
        <taxon>Colletotrichum</taxon>
        <taxon>Colletotrichum gloeosporioides species complex</taxon>
    </lineage>
</organism>
<evidence type="ECO:0000256" key="1">
    <source>
        <dbReference type="SAM" id="MobiDB-lite"/>
    </source>
</evidence>
<evidence type="ECO:0000256" key="2">
    <source>
        <dbReference type="SAM" id="Phobius"/>
    </source>
</evidence>
<name>A0AAD9YMB9_COLKA</name>
<proteinExistence type="predicted"/>
<keyword evidence="2" id="KW-0472">Membrane</keyword>
<keyword evidence="4" id="KW-1185">Reference proteome</keyword>